<proteinExistence type="predicted"/>
<gene>
    <name evidence="3" type="ORF">HNR02_005116</name>
</gene>
<keyword evidence="4" id="KW-1185">Reference proteome</keyword>
<dbReference type="AlphaFoldDB" id="A0A853B900"/>
<name>A0A853B900_9PSEU</name>
<protein>
    <submittedName>
        <fullName evidence="3">Uncharacterized protein</fullName>
    </submittedName>
</protein>
<feature type="region of interest" description="Disordered" evidence="1">
    <location>
        <begin position="229"/>
        <end position="273"/>
    </location>
</feature>
<evidence type="ECO:0000256" key="1">
    <source>
        <dbReference type="SAM" id="MobiDB-lite"/>
    </source>
</evidence>
<dbReference type="RefSeq" id="WP_376772937.1">
    <property type="nucleotide sequence ID" value="NZ_JACCFK010000001.1"/>
</dbReference>
<comment type="caution">
    <text evidence="3">The sequence shown here is derived from an EMBL/GenBank/DDBJ whole genome shotgun (WGS) entry which is preliminary data.</text>
</comment>
<organism evidence="3 4">
    <name type="scientific">Amycolatopsis endophytica</name>
    <dbReference type="NCBI Taxonomy" id="860233"/>
    <lineage>
        <taxon>Bacteria</taxon>
        <taxon>Bacillati</taxon>
        <taxon>Actinomycetota</taxon>
        <taxon>Actinomycetes</taxon>
        <taxon>Pseudonocardiales</taxon>
        <taxon>Pseudonocardiaceae</taxon>
        <taxon>Amycolatopsis</taxon>
    </lineage>
</organism>
<evidence type="ECO:0000256" key="2">
    <source>
        <dbReference type="SAM" id="Phobius"/>
    </source>
</evidence>
<keyword evidence="2" id="KW-0812">Transmembrane</keyword>
<feature type="compositionally biased region" description="Low complexity" evidence="1">
    <location>
        <begin position="229"/>
        <end position="238"/>
    </location>
</feature>
<evidence type="ECO:0000313" key="3">
    <source>
        <dbReference type="EMBL" id="NYI91793.1"/>
    </source>
</evidence>
<reference evidence="3 4" key="1">
    <citation type="submission" date="2020-07" db="EMBL/GenBank/DDBJ databases">
        <title>Sequencing the genomes of 1000 actinobacteria strains.</title>
        <authorList>
            <person name="Klenk H.-P."/>
        </authorList>
    </citation>
    <scope>NUCLEOTIDE SEQUENCE [LARGE SCALE GENOMIC DNA]</scope>
    <source>
        <strain evidence="3 4">DSM 104006</strain>
    </source>
</reference>
<feature type="transmembrane region" description="Helical" evidence="2">
    <location>
        <begin position="138"/>
        <end position="163"/>
    </location>
</feature>
<feature type="compositionally biased region" description="Low complexity" evidence="1">
    <location>
        <begin position="261"/>
        <end position="273"/>
    </location>
</feature>
<accession>A0A853B900</accession>
<feature type="transmembrane region" description="Helical" evidence="2">
    <location>
        <begin position="6"/>
        <end position="25"/>
    </location>
</feature>
<dbReference type="Proteomes" id="UP000549616">
    <property type="component" value="Unassembled WGS sequence"/>
</dbReference>
<dbReference type="EMBL" id="JACCFK010000001">
    <property type="protein sequence ID" value="NYI91793.1"/>
    <property type="molecule type" value="Genomic_DNA"/>
</dbReference>
<keyword evidence="2" id="KW-1133">Transmembrane helix</keyword>
<keyword evidence="2" id="KW-0472">Membrane</keyword>
<sequence length="273" mass="27612">MPGKLSGYAALAEATGITTPVLVWLPTSRREVNARRVLARAQAQLTEPHTVPVATAAAALLDPDAAHPSPADEVWLPLDPEGRCADGHSPASPTPGPASRHRSPRTTPRPARCRLRLADAAPATAVGAQVSASVKTAAVAAAVVLLIPVLIGAAAAGVVASLFTSGGGADCAPAGASPRPEVAGYDPEQLANAATIVAVGKQMRVPEYGWVIAIAAAMQESRLHNLDYGTGTASASSSNGPRKAGAPRRRSSTPATPPPSSTSTCSPCRTGNR</sequence>
<evidence type="ECO:0000313" key="4">
    <source>
        <dbReference type="Proteomes" id="UP000549616"/>
    </source>
</evidence>
<feature type="region of interest" description="Disordered" evidence="1">
    <location>
        <begin position="70"/>
        <end position="110"/>
    </location>
</feature>